<comment type="caution">
    <text evidence="1">The sequence shown here is derived from an EMBL/GenBank/DDBJ whole genome shotgun (WGS) entry which is preliminary data.</text>
</comment>
<proteinExistence type="predicted"/>
<organism evidence="1 2">
    <name type="scientific">Pan troglodytes</name>
    <name type="common">Chimpanzee</name>
    <dbReference type="NCBI Taxonomy" id="9598"/>
    <lineage>
        <taxon>Eukaryota</taxon>
        <taxon>Metazoa</taxon>
        <taxon>Chordata</taxon>
        <taxon>Craniata</taxon>
        <taxon>Vertebrata</taxon>
        <taxon>Euteleostomi</taxon>
        <taxon>Mammalia</taxon>
        <taxon>Eutheria</taxon>
        <taxon>Euarchontoglires</taxon>
        <taxon>Primates</taxon>
        <taxon>Haplorrhini</taxon>
        <taxon>Catarrhini</taxon>
        <taxon>Hominidae</taxon>
        <taxon>Pan</taxon>
    </lineage>
</organism>
<protein>
    <submittedName>
        <fullName evidence="1">TRAPPC2L isoform 6</fullName>
    </submittedName>
</protein>
<dbReference type="Proteomes" id="UP000236370">
    <property type="component" value="Unassembled WGS sequence"/>
</dbReference>
<evidence type="ECO:0000313" key="2">
    <source>
        <dbReference type="Proteomes" id="UP000236370"/>
    </source>
</evidence>
<dbReference type="EMBL" id="NBAG03000568">
    <property type="protein sequence ID" value="PNI14889.1"/>
    <property type="molecule type" value="Genomic_DNA"/>
</dbReference>
<reference evidence="1 2" key="1">
    <citation type="submission" date="2017-12" db="EMBL/GenBank/DDBJ databases">
        <title>High-resolution comparative analysis of great ape genomes.</title>
        <authorList>
            <person name="Pollen A."/>
            <person name="Hastie A."/>
            <person name="Hormozdiari F."/>
            <person name="Dougherty M."/>
            <person name="Liu R."/>
            <person name="Chaisson M."/>
            <person name="Hoppe E."/>
            <person name="Hill C."/>
            <person name="Pang A."/>
            <person name="Hillier L."/>
            <person name="Baker C."/>
            <person name="Armstrong J."/>
            <person name="Shendure J."/>
            <person name="Paten B."/>
            <person name="Wilson R."/>
            <person name="Chao H."/>
            <person name="Schneider V."/>
            <person name="Ventura M."/>
            <person name="Kronenberg Z."/>
            <person name="Murali S."/>
            <person name="Gordon D."/>
            <person name="Cantsilieris S."/>
            <person name="Munson K."/>
            <person name="Nelson B."/>
            <person name="Raja A."/>
            <person name="Underwood J."/>
            <person name="Diekhans M."/>
            <person name="Fiddes I."/>
            <person name="Haussler D."/>
            <person name="Eichler E."/>
        </authorList>
    </citation>
    <scope>NUCLEOTIDE SEQUENCE [LARGE SCALE GENOMIC DNA]</scope>
    <source>
        <strain evidence="1">Yerkes chimp pedigree #C0471</strain>
    </source>
</reference>
<evidence type="ECO:0000313" key="1">
    <source>
        <dbReference type="EMBL" id="PNI14889.1"/>
    </source>
</evidence>
<dbReference type="AlphaFoldDB" id="A0A2J8IWJ6"/>
<name>A0A2J8IWJ6_PANTR</name>
<accession>A0A2J8IWJ6</accession>
<sequence length="37" mass="4058">MAVCIAVIAKEVRTRGVGRPGSHHPRLSAFFLLLPWA</sequence>
<gene>
    <name evidence="1" type="ORF">CK820_G0052514</name>
</gene>